<dbReference type="Proteomes" id="UP000663870">
    <property type="component" value="Unassembled WGS sequence"/>
</dbReference>
<name>A0A816BWW8_9BILA</name>
<comment type="caution">
    <text evidence="2">The sequence shown here is derived from an EMBL/GenBank/DDBJ whole genome shotgun (WGS) entry which is preliminary data.</text>
</comment>
<dbReference type="AlphaFoldDB" id="A0A816BWW8"/>
<protein>
    <submittedName>
        <fullName evidence="2">Uncharacterized protein</fullName>
    </submittedName>
</protein>
<reference evidence="2" key="1">
    <citation type="submission" date="2021-02" db="EMBL/GenBank/DDBJ databases">
        <authorList>
            <person name="Nowell W R."/>
        </authorList>
    </citation>
    <scope>NUCLEOTIDE SEQUENCE</scope>
</reference>
<evidence type="ECO:0000313" key="3">
    <source>
        <dbReference type="Proteomes" id="UP000663870"/>
    </source>
</evidence>
<dbReference type="EMBL" id="CAJNOL010006213">
    <property type="protein sequence ID" value="CAF1615448.1"/>
    <property type="molecule type" value="Genomic_DNA"/>
</dbReference>
<dbReference type="Proteomes" id="UP000663854">
    <property type="component" value="Unassembled WGS sequence"/>
</dbReference>
<dbReference type="EMBL" id="CAJNOH010004762">
    <property type="protein sequence ID" value="CAF1379554.1"/>
    <property type="molecule type" value="Genomic_DNA"/>
</dbReference>
<sequence length="30" mass="3315">MHAPEHGHIIVIQLLCEAEVDSIIQGFEGK</sequence>
<proteinExistence type="predicted"/>
<accession>A0A816BWW8</accession>
<feature type="non-terminal residue" evidence="2">
    <location>
        <position position="30"/>
    </location>
</feature>
<evidence type="ECO:0000313" key="2">
    <source>
        <dbReference type="EMBL" id="CAF1615448.1"/>
    </source>
</evidence>
<keyword evidence="3" id="KW-1185">Reference proteome</keyword>
<evidence type="ECO:0000313" key="1">
    <source>
        <dbReference type="EMBL" id="CAF1379554.1"/>
    </source>
</evidence>
<organism evidence="2 3">
    <name type="scientific">Rotaria sordida</name>
    <dbReference type="NCBI Taxonomy" id="392033"/>
    <lineage>
        <taxon>Eukaryota</taxon>
        <taxon>Metazoa</taxon>
        <taxon>Spiralia</taxon>
        <taxon>Gnathifera</taxon>
        <taxon>Rotifera</taxon>
        <taxon>Eurotatoria</taxon>
        <taxon>Bdelloidea</taxon>
        <taxon>Philodinida</taxon>
        <taxon>Philodinidae</taxon>
        <taxon>Rotaria</taxon>
    </lineage>
</organism>
<gene>
    <name evidence="2" type="ORF">JXQ802_LOCUS49918</name>
    <name evidence="1" type="ORF">PYM288_LOCUS33783</name>
</gene>